<reference evidence="1 2" key="1">
    <citation type="submission" date="2018-06" db="EMBL/GenBank/DDBJ databases">
        <title>Extensive metabolic versatility and redundancy in microbially diverse, dynamic hydrothermal sediments.</title>
        <authorList>
            <person name="Dombrowski N."/>
            <person name="Teske A."/>
            <person name="Baker B.J."/>
        </authorList>
    </citation>
    <scope>NUCLEOTIDE SEQUENCE [LARGE SCALE GENOMIC DNA]</scope>
    <source>
        <strain evidence="1">B35_G9</strain>
    </source>
</reference>
<dbReference type="AlphaFoldDB" id="A0A660S9S4"/>
<dbReference type="EMBL" id="QNBC01000059">
    <property type="protein sequence ID" value="RKX66028.1"/>
    <property type="molecule type" value="Genomic_DNA"/>
</dbReference>
<comment type="caution">
    <text evidence="1">The sequence shown here is derived from an EMBL/GenBank/DDBJ whole genome shotgun (WGS) entry which is preliminary data.</text>
</comment>
<name>A0A660S9S4_UNCT6</name>
<proteinExistence type="predicted"/>
<accession>A0A660S9S4</accession>
<feature type="non-terminal residue" evidence="1">
    <location>
        <position position="400"/>
    </location>
</feature>
<evidence type="ECO:0000313" key="2">
    <source>
        <dbReference type="Proteomes" id="UP000282321"/>
    </source>
</evidence>
<gene>
    <name evidence="1" type="ORF">DRP44_05035</name>
</gene>
<sequence length="400" mass="45679">MKKLLFIPLVFAIIIYTFGAEFTMNFSHGTDGMLWTDSSAYIINNSDIINTIYGNLEASLELKTYFPYKIQSTNRFSKIWKRSIKYNGENFNVTAGNFYVSKARNTGLSFYYDDQLHIDRYLDGISASFSPNMLHMNFLAATPYSKEYKDGVYITHNDTTDFLLSLGTDLSLNKRFELGMNFDYLNIVSFGRSDKLTNIYIDLPFDIFEIYSSFGYRSGFDRSSFANSSGFSSYTNFLLYLSSTSIGLETFYSDSFDFGGSGFRYAETPTLTYSGYSINRGMDEIGGRLNVQTTFSSNIFKTDLAYITNKNRDKKLSEIYSALTLYPGNNSIDFSLNYIYEDHLHSDIDLKQTLKSDFEFSIASGIPIKLINREEFTSEDTLNYLDSELEGDFTLLPSLT</sequence>
<protein>
    <submittedName>
        <fullName evidence="1">Uncharacterized protein</fullName>
    </submittedName>
</protein>
<organism evidence="1 2">
    <name type="scientific">candidate division TA06 bacterium</name>
    <dbReference type="NCBI Taxonomy" id="2250710"/>
    <lineage>
        <taxon>Bacteria</taxon>
        <taxon>Bacteria division TA06</taxon>
    </lineage>
</organism>
<evidence type="ECO:0000313" key="1">
    <source>
        <dbReference type="EMBL" id="RKX66028.1"/>
    </source>
</evidence>
<dbReference type="Proteomes" id="UP000282321">
    <property type="component" value="Unassembled WGS sequence"/>
</dbReference>